<protein>
    <submittedName>
        <fullName evidence="1">Uncharacterized protein</fullName>
    </submittedName>
</protein>
<dbReference type="AlphaFoldDB" id="A0A0E9QUM4"/>
<reference evidence="1" key="2">
    <citation type="journal article" date="2015" name="Fish Shellfish Immunol.">
        <title>Early steps in the European eel (Anguilla anguilla)-Vibrio vulnificus interaction in the gills: Role of the RtxA13 toxin.</title>
        <authorList>
            <person name="Callol A."/>
            <person name="Pajuelo D."/>
            <person name="Ebbesson L."/>
            <person name="Teles M."/>
            <person name="MacKenzie S."/>
            <person name="Amaro C."/>
        </authorList>
    </citation>
    <scope>NUCLEOTIDE SEQUENCE</scope>
</reference>
<evidence type="ECO:0000313" key="1">
    <source>
        <dbReference type="EMBL" id="JAH19778.1"/>
    </source>
</evidence>
<name>A0A0E9QUM4_ANGAN</name>
<dbReference type="EMBL" id="GBXM01088799">
    <property type="protein sequence ID" value="JAH19778.1"/>
    <property type="molecule type" value="Transcribed_RNA"/>
</dbReference>
<sequence length="24" mass="2473">MIWMIVCHSPPPVAPTAVPSGPGQ</sequence>
<proteinExistence type="predicted"/>
<accession>A0A0E9QUM4</accession>
<organism evidence="1">
    <name type="scientific">Anguilla anguilla</name>
    <name type="common">European freshwater eel</name>
    <name type="synonym">Muraena anguilla</name>
    <dbReference type="NCBI Taxonomy" id="7936"/>
    <lineage>
        <taxon>Eukaryota</taxon>
        <taxon>Metazoa</taxon>
        <taxon>Chordata</taxon>
        <taxon>Craniata</taxon>
        <taxon>Vertebrata</taxon>
        <taxon>Euteleostomi</taxon>
        <taxon>Actinopterygii</taxon>
        <taxon>Neopterygii</taxon>
        <taxon>Teleostei</taxon>
        <taxon>Anguilliformes</taxon>
        <taxon>Anguillidae</taxon>
        <taxon>Anguilla</taxon>
    </lineage>
</organism>
<reference evidence="1" key="1">
    <citation type="submission" date="2014-11" db="EMBL/GenBank/DDBJ databases">
        <authorList>
            <person name="Amaro Gonzalez C."/>
        </authorList>
    </citation>
    <scope>NUCLEOTIDE SEQUENCE</scope>
</reference>